<proteinExistence type="predicted"/>
<reference evidence="2" key="1">
    <citation type="submission" date="2023-05" db="EMBL/GenBank/DDBJ databases">
        <title>Nepenthes gracilis genome sequencing.</title>
        <authorList>
            <person name="Fukushima K."/>
        </authorList>
    </citation>
    <scope>NUCLEOTIDE SEQUENCE</scope>
    <source>
        <strain evidence="2">SING2019-196</strain>
    </source>
</reference>
<feature type="region of interest" description="Disordered" evidence="1">
    <location>
        <begin position="1"/>
        <end position="38"/>
    </location>
</feature>
<dbReference type="EMBL" id="BSYO01000020">
    <property type="protein sequence ID" value="GMH18931.1"/>
    <property type="molecule type" value="Genomic_DNA"/>
</dbReference>
<protein>
    <submittedName>
        <fullName evidence="2">Uncharacterized protein</fullName>
    </submittedName>
</protein>
<organism evidence="2 3">
    <name type="scientific">Nepenthes gracilis</name>
    <name type="common">Slender pitcher plant</name>
    <dbReference type="NCBI Taxonomy" id="150966"/>
    <lineage>
        <taxon>Eukaryota</taxon>
        <taxon>Viridiplantae</taxon>
        <taxon>Streptophyta</taxon>
        <taxon>Embryophyta</taxon>
        <taxon>Tracheophyta</taxon>
        <taxon>Spermatophyta</taxon>
        <taxon>Magnoliopsida</taxon>
        <taxon>eudicotyledons</taxon>
        <taxon>Gunneridae</taxon>
        <taxon>Pentapetalae</taxon>
        <taxon>Caryophyllales</taxon>
        <taxon>Nepenthaceae</taxon>
        <taxon>Nepenthes</taxon>
    </lineage>
</organism>
<name>A0AAD3XWQ1_NEPGR</name>
<evidence type="ECO:0000313" key="3">
    <source>
        <dbReference type="Proteomes" id="UP001279734"/>
    </source>
</evidence>
<sequence length="89" mass="9826">MGHSSNSDEVQEMSKSRLRSLPSWTRALEPHGDLGNRPRLRLRQAYRGSTELPLQPPRQREGALHLLLLDTGALRIDGLGEGVGKAETS</sequence>
<accession>A0AAD3XWQ1</accession>
<gene>
    <name evidence="2" type="ORF">Nepgr_020772</name>
</gene>
<evidence type="ECO:0000313" key="2">
    <source>
        <dbReference type="EMBL" id="GMH18931.1"/>
    </source>
</evidence>
<keyword evidence="3" id="KW-1185">Reference proteome</keyword>
<comment type="caution">
    <text evidence="2">The sequence shown here is derived from an EMBL/GenBank/DDBJ whole genome shotgun (WGS) entry which is preliminary data.</text>
</comment>
<dbReference type="AlphaFoldDB" id="A0AAD3XWQ1"/>
<evidence type="ECO:0000256" key="1">
    <source>
        <dbReference type="SAM" id="MobiDB-lite"/>
    </source>
</evidence>
<dbReference type="Proteomes" id="UP001279734">
    <property type="component" value="Unassembled WGS sequence"/>
</dbReference>